<dbReference type="EMBL" id="JBEXAC010000002">
    <property type="protein sequence ID" value="MET7000175.1"/>
    <property type="molecule type" value="Genomic_DNA"/>
</dbReference>
<protein>
    <submittedName>
        <fullName evidence="2">Uncharacterized protein</fullName>
    </submittedName>
</protein>
<name>A0ABV2TD07_9BACT</name>
<sequence length="122" mass="12435">MKRFKIGFAAIIAILAISATIASYAGAFKATKAAPATVADCYTNAAYLDPATGCSAVTLVNCPPASVIDKPIQSGFSNPVDAALACDGVQDVFCCARIKTGQPPLCGTTTRISAVFCKSAQP</sequence>
<dbReference type="RefSeq" id="WP_354662735.1">
    <property type="nucleotide sequence ID" value="NZ_JBEXAC010000002.1"/>
</dbReference>
<comment type="caution">
    <text evidence="2">The sequence shown here is derived from an EMBL/GenBank/DDBJ whole genome shotgun (WGS) entry which is preliminary data.</text>
</comment>
<proteinExistence type="predicted"/>
<dbReference type="Proteomes" id="UP001549749">
    <property type="component" value="Unassembled WGS sequence"/>
</dbReference>
<feature type="signal peptide" evidence="1">
    <location>
        <begin position="1"/>
        <end position="25"/>
    </location>
</feature>
<reference evidence="2 3" key="1">
    <citation type="submission" date="2024-06" db="EMBL/GenBank/DDBJ databases">
        <title>Chitinophaga defluvii sp. nov., isolated from municipal sewage.</title>
        <authorList>
            <person name="Zhang L."/>
        </authorList>
    </citation>
    <scope>NUCLEOTIDE SEQUENCE [LARGE SCALE GENOMIC DNA]</scope>
    <source>
        <strain evidence="2 3">H8</strain>
    </source>
</reference>
<accession>A0ABV2TD07</accession>
<organism evidence="2 3">
    <name type="scientific">Chitinophaga defluvii</name>
    <dbReference type="NCBI Taxonomy" id="3163343"/>
    <lineage>
        <taxon>Bacteria</taxon>
        <taxon>Pseudomonadati</taxon>
        <taxon>Bacteroidota</taxon>
        <taxon>Chitinophagia</taxon>
        <taxon>Chitinophagales</taxon>
        <taxon>Chitinophagaceae</taxon>
        <taxon>Chitinophaga</taxon>
    </lineage>
</organism>
<evidence type="ECO:0000313" key="3">
    <source>
        <dbReference type="Proteomes" id="UP001549749"/>
    </source>
</evidence>
<feature type="chain" id="PRO_5045689505" evidence="1">
    <location>
        <begin position="26"/>
        <end position="122"/>
    </location>
</feature>
<keyword evidence="1" id="KW-0732">Signal</keyword>
<gene>
    <name evidence="2" type="ORF">ABR189_22480</name>
</gene>
<evidence type="ECO:0000313" key="2">
    <source>
        <dbReference type="EMBL" id="MET7000175.1"/>
    </source>
</evidence>
<evidence type="ECO:0000256" key="1">
    <source>
        <dbReference type="SAM" id="SignalP"/>
    </source>
</evidence>
<keyword evidence="3" id="KW-1185">Reference proteome</keyword>